<name>A0A0P0V609_ORYSJ</name>
<evidence type="ECO:0000256" key="1">
    <source>
        <dbReference type="SAM" id="MobiDB-lite"/>
    </source>
</evidence>
<protein>
    <submittedName>
        <fullName evidence="2">Os01g0652200 protein</fullName>
    </submittedName>
</protein>
<feature type="region of interest" description="Disordered" evidence="1">
    <location>
        <begin position="88"/>
        <end position="122"/>
    </location>
</feature>
<reference evidence="2 3" key="2">
    <citation type="journal article" date="2013" name="Plant Cell Physiol.">
        <title>Rice Annotation Project Database (RAP-DB): an integrative and interactive database for rice genomics.</title>
        <authorList>
            <person name="Sakai H."/>
            <person name="Lee S.S."/>
            <person name="Tanaka T."/>
            <person name="Numa H."/>
            <person name="Kim J."/>
            <person name="Kawahara Y."/>
            <person name="Wakimoto H."/>
            <person name="Yang C.C."/>
            <person name="Iwamoto M."/>
            <person name="Abe T."/>
            <person name="Yamada Y."/>
            <person name="Muto A."/>
            <person name="Inokuchi H."/>
            <person name="Ikemura T."/>
            <person name="Matsumoto T."/>
            <person name="Sasaki T."/>
            <person name="Itoh T."/>
        </authorList>
    </citation>
    <scope>NUCLEOTIDE SEQUENCE [LARGE SCALE GENOMIC DNA]</scope>
    <source>
        <strain evidence="3">cv. Nipponbare</strain>
    </source>
</reference>
<evidence type="ECO:0000313" key="3">
    <source>
        <dbReference type="Proteomes" id="UP000059680"/>
    </source>
</evidence>
<reference evidence="2 3" key="3">
    <citation type="journal article" date="2013" name="Rice">
        <title>Improvement of the Oryza sativa Nipponbare reference genome using next generation sequence and optical map data.</title>
        <authorList>
            <person name="Kawahara Y."/>
            <person name="de la Bastide M."/>
            <person name="Hamilton J.P."/>
            <person name="Kanamori H."/>
            <person name="McCombie W.R."/>
            <person name="Ouyang S."/>
            <person name="Schwartz D.C."/>
            <person name="Tanaka T."/>
            <person name="Wu J."/>
            <person name="Zhou S."/>
            <person name="Childs K.L."/>
            <person name="Davidson R.M."/>
            <person name="Lin H."/>
            <person name="Quesada-Ocampo L."/>
            <person name="Vaillancourt B."/>
            <person name="Sakai H."/>
            <person name="Lee S.S."/>
            <person name="Kim J."/>
            <person name="Numa H."/>
            <person name="Itoh T."/>
            <person name="Buell C.R."/>
            <person name="Matsumoto T."/>
        </authorList>
    </citation>
    <scope>NUCLEOTIDE SEQUENCE [LARGE SCALE GENOMIC DNA]</scope>
    <source>
        <strain evidence="3">cv. Nipponbare</strain>
    </source>
</reference>
<dbReference type="Gramene" id="Os01t0652200-00">
    <property type="protein sequence ID" value="Os01t0652200-00"/>
    <property type="gene ID" value="Os01g0652200"/>
</dbReference>
<dbReference type="EMBL" id="AP014957">
    <property type="protein sequence ID" value="BAS73459.1"/>
    <property type="molecule type" value="Genomic_DNA"/>
</dbReference>
<dbReference type="AlphaFoldDB" id="A0A0P0V609"/>
<dbReference type="InParanoid" id="A0A0P0V609"/>
<organism evidence="2 3">
    <name type="scientific">Oryza sativa subsp. japonica</name>
    <name type="common">Rice</name>
    <dbReference type="NCBI Taxonomy" id="39947"/>
    <lineage>
        <taxon>Eukaryota</taxon>
        <taxon>Viridiplantae</taxon>
        <taxon>Streptophyta</taxon>
        <taxon>Embryophyta</taxon>
        <taxon>Tracheophyta</taxon>
        <taxon>Spermatophyta</taxon>
        <taxon>Magnoliopsida</taxon>
        <taxon>Liliopsida</taxon>
        <taxon>Poales</taxon>
        <taxon>Poaceae</taxon>
        <taxon>BOP clade</taxon>
        <taxon>Oryzoideae</taxon>
        <taxon>Oryzeae</taxon>
        <taxon>Oryzinae</taxon>
        <taxon>Oryza</taxon>
        <taxon>Oryza sativa</taxon>
    </lineage>
</organism>
<reference evidence="3" key="1">
    <citation type="journal article" date="2005" name="Nature">
        <title>The map-based sequence of the rice genome.</title>
        <authorList>
            <consortium name="International rice genome sequencing project (IRGSP)"/>
            <person name="Matsumoto T."/>
            <person name="Wu J."/>
            <person name="Kanamori H."/>
            <person name="Katayose Y."/>
            <person name="Fujisawa M."/>
            <person name="Namiki N."/>
            <person name="Mizuno H."/>
            <person name="Yamamoto K."/>
            <person name="Antonio B.A."/>
            <person name="Baba T."/>
            <person name="Sakata K."/>
            <person name="Nagamura Y."/>
            <person name="Aoki H."/>
            <person name="Arikawa K."/>
            <person name="Arita K."/>
            <person name="Bito T."/>
            <person name="Chiden Y."/>
            <person name="Fujitsuka N."/>
            <person name="Fukunaka R."/>
            <person name="Hamada M."/>
            <person name="Harada C."/>
            <person name="Hayashi A."/>
            <person name="Hijishita S."/>
            <person name="Honda M."/>
            <person name="Hosokawa S."/>
            <person name="Ichikawa Y."/>
            <person name="Idonuma A."/>
            <person name="Iijima M."/>
            <person name="Ikeda M."/>
            <person name="Ikeno M."/>
            <person name="Ito K."/>
            <person name="Ito S."/>
            <person name="Ito T."/>
            <person name="Ito Y."/>
            <person name="Ito Y."/>
            <person name="Iwabuchi A."/>
            <person name="Kamiya K."/>
            <person name="Karasawa W."/>
            <person name="Kurita K."/>
            <person name="Katagiri S."/>
            <person name="Kikuta A."/>
            <person name="Kobayashi H."/>
            <person name="Kobayashi N."/>
            <person name="Machita K."/>
            <person name="Maehara T."/>
            <person name="Masukawa M."/>
            <person name="Mizubayashi T."/>
            <person name="Mukai Y."/>
            <person name="Nagasaki H."/>
            <person name="Nagata Y."/>
            <person name="Naito S."/>
            <person name="Nakashima M."/>
            <person name="Nakama Y."/>
            <person name="Nakamichi Y."/>
            <person name="Nakamura M."/>
            <person name="Meguro A."/>
            <person name="Negishi M."/>
            <person name="Ohta I."/>
            <person name="Ohta T."/>
            <person name="Okamoto M."/>
            <person name="Ono N."/>
            <person name="Saji S."/>
            <person name="Sakaguchi M."/>
            <person name="Sakai K."/>
            <person name="Shibata M."/>
            <person name="Shimokawa T."/>
            <person name="Song J."/>
            <person name="Takazaki Y."/>
            <person name="Terasawa K."/>
            <person name="Tsugane M."/>
            <person name="Tsuji K."/>
            <person name="Ueda S."/>
            <person name="Waki K."/>
            <person name="Yamagata H."/>
            <person name="Yamamoto M."/>
            <person name="Yamamoto S."/>
            <person name="Yamane H."/>
            <person name="Yoshiki S."/>
            <person name="Yoshihara R."/>
            <person name="Yukawa K."/>
            <person name="Zhong H."/>
            <person name="Yano M."/>
            <person name="Yuan Q."/>
            <person name="Ouyang S."/>
            <person name="Liu J."/>
            <person name="Jones K.M."/>
            <person name="Gansberger K."/>
            <person name="Moffat K."/>
            <person name="Hill J."/>
            <person name="Bera J."/>
            <person name="Fadrosh D."/>
            <person name="Jin S."/>
            <person name="Johri S."/>
            <person name="Kim M."/>
            <person name="Overton L."/>
            <person name="Reardon M."/>
            <person name="Tsitrin T."/>
            <person name="Vuong H."/>
            <person name="Weaver B."/>
            <person name="Ciecko A."/>
            <person name="Tallon L."/>
            <person name="Jackson J."/>
            <person name="Pai G."/>
            <person name="Aken S.V."/>
            <person name="Utterback T."/>
            <person name="Reidmuller S."/>
            <person name="Feldblyum T."/>
            <person name="Hsiao J."/>
            <person name="Zismann V."/>
            <person name="Iobst S."/>
            <person name="de Vazeille A.R."/>
            <person name="Buell C.R."/>
            <person name="Ying K."/>
            <person name="Li Y."/>
            <person name="Lu T."/>
            <person name="Huang Y."/>
            <person name="Zhao Q."/>
            <person name="Feng Q."/>
            <person name="Zhang L."/>
            <person name="Zhu J."/>
            <person name="Weng Q."/>
            <person name="Mu J."/>
            <person name="Lu Y."/>
            <person name="Fan D."/>
            <person name="Liu Y."/>
            <person name="Guan J."/>
            <person name="Zhang Y."/>
            <person name="Yu S."/>
            <person name="Liu X."/>
            <person name="Zhang Y."/>
            <person name="Hong G."/>
            <person name="Han B."/>
            <person name="Choisne N."/>
            <person name="Demange N."/>
            <person name="Orjeda G."/>
            <person name="Samain S."/>
            <person name="Cattolico L."/>
            <person name="Pelletier E."/>
            <person name="Couloux A."/>
            <person name="Segurens B."/>
            <person name="Wincker P."/>
            <person name="D'Hont A."/>
            <person name="Scarpelli C."/>
            <person name="Weissenbach J."/>
            <person name="Salanoubat M."/>
            <person name="Quetier F."/>
            <person name="Yu Y."/>
            <person name="Kim H.R."/>
            <person name="Rambo T."/>
            <person name="Currie J."/>
            <person name="Collura K."/>
            <person name="Luo M."/>
            <person name="Yang T."/>
            <person name="Ammiraju J.S.S."/>
            <person name="Engler F."/>
            <person name="Soderlund C."/>
            <person name="Wing R.A."/>
            <person name="Palmer L.E."/>
            <person name="de la Bastide M."/>
            <person name="Spiegel L."/>
            <person name="Nascimento L."/>
            <person name="Zutavern T."/>
            <person name="O'Shaughnessy A."/>
            <person name="Dike S."/>
            <person name="Dedhia N."/>
            <person name="Preston R."/>
            <person name="Balija V."/>
            <person name="McCombie W.R."/>
            <person name="Chow T."/>
            <person name="Chen H."/>
            <person name="Chung M."/>
            <person name="Chen C."/>
            <person name="Shaw J."/>
            <person name="Wu H."/>
            <person name="Hsiao K."/>
            <person name="Chao Y."/>
            <person name="Chu M."/>
            <person name="Cheng C."/>
            <person name="Hour A."/>
            <person name="Lee P."/>
            <person name="Lin S."/>
            <person name="Lin Y."/>
            <person name="Liou J."/>
            <person name="Liu S."/>
            <person name="Hsing Y."/>
            <person name="Raghuvanshi S."/>
            <person name="Mohanty A."/>
            <person name="Bharti A.K."/>
            <person name="Gaur A."/>
            <person name="Gupta V."/>
            <person name="Kumar D."/>
            <person name="Ravi V."/>
            <person name="Vij S."/>
            <person name="Kapur A."/>
            <person name="Khurana P."/>
            <person name="Khurana P."/>
            <person name="Khurana J.P."/>
            <person name="Tyagi A.K."/>
            <person name="Gaikwad K."/>
            <person name="Singh A."/>
            <person name="Dalal V."/>
            <person name="Srivastava S."/>
            <person name="Dixit A."/>
            <person name="Pal A.K."/>
            <person name="Ghazi I.A."/>
            <person name="Yadav M."/>
            <person name="Pandit A."/>
            <person name="Bhargava A."/>
            <person name="Sureshbabu K."/>
            <person name="Batra K."/>
            <person name="Sharma T.R."/>
            <person name="Mohapatra T."/>
            <person name="Singh N.K."/>
            <person name="Messing J."/>
            <person name="Nelson A.B."/>
            <person name="Fuks G."/>
            <person name="Kavchok S."/>
            <person name="Keizer G."/>
            <person name="Linton E."/>
            <person name="Llaca V."/>
            <person name="Song R."/>
            <person name="Tanyolac B."/>
            <person name="Young S."/>
            <person name="Ho-Il K."/>
            <person name="Hahn J.H."/>
            <person name="Sangsakoo G."/>
            <person name="Vanavichit A."/>
            <person name="de Mattos Luiz.A.T."/>
            <person name="Zimmer P.D."/>
            <person name="Malone G."/>
            <person name="Dellagostin O."/>
            <person name="de Oliveira A.C."/>
            <person name="Bevan M."/>
            <person name="Bancroft I."/>
            <person name="Minx P."/>
            <person name="Cordum H."/>
            <person name="Wilson R."/>
            <person name="Cheng Z."/>
            <person name="Jin W."/>
            <person name="Jiang J."/>
            <person name="Leong S.A."/>
            <person name="Iwama H."/>
            <person name="Gojobori T."/>
            <person name="Itoh T."/>
            <person name="Niimura Y."/>
            <person name="Fujii Y."/>
            <person name="Habara T."/>
            <person name="Sakai H."/>
            <person name="Sato Y."/>
            <person name="Wilson G."/>
            <person name="Kumar K."/>
            <person name="McCouch S."/>
            <person name="Juretic N."/>
            <person name="Hoen D."/>
            <person name="Wright S."/>
            <person name="Bruskiewich R."/>
            <person name="Bureau T."/>
            <person name="Miyao A."/>
            <person name="Hirochika H."/>
            <person name="Nishikawa T."/>
            <person name="Kadowaki K."/>
            <person name="Sugiura M."/>
            <person name="Burr B."/>
            <person name="Sasaki T."/>
        </authorList>
    </citation>
    <scope>NUCLEOTIDE SEQUENCE [LARGE SCALE GENOMIC DNA]</scope>
    <source>
        <strain evidence="3">cv. Nipponbare</strain>
    </source>
</reference>
<feature type="compositionally biased region" description="Basic and acidic residues" evidence="1">
    <location>
        <begin position="90"/>
        <end position="111"/>
    </location>
</feature>
<evidence type="ECO:0000313" key="2">
    <source>
        <dbReference type="EMBL" id="BAS73459.1"/>
    </source>
</evidence>
<accession>A0A0P0V609</accession>
<proteinExistence type="predicted"/>
<gene>
    <name evidence="2" type="ordered locus">Os01g0652200</name>
    <name evidence="2" type="ORF">OSNPB_010652200</name>
</gene>
<feature type="compositionally biased region" description="Acidic residues" evidence="1">
    <location>
        <begin position="112"/>
        <end position="122"/>
    </location>
</feature>
<keyword evidence="3" id="KW-1185">Reference proteome</keyword>
<sequence>MLPRELARAGTPPVLEVELVGAAVLLAVELRLHEGAARRVVHRQRVVVHPASLEHVARRQTAPGGAAAAAPAGPVLPRGVALRAAEVTPDAERLDHARHGAAREHRAREGGGGDEEEDEAAE</sequence>
<dbReference type="Proteomes" id="UP000059680">
    <property type="component" value="Chromosome 1"/>
</dbReference>
<dbReference type="PaxDb" id="39947-A0A0P0V609"/>